<evidence type="ECO:0000313" key="2">
    <source>
        <dbReference type="EMBL" id="KAJ1521541.1"/>
    </source>
</evidence>
<sequence>MALLPLLLVVMTVGVGGVLGDEAGPARWFEAQDEALLGGQHRVFPPPADGFGPDGDFQHFQEQVVLEEGPVRNVTDADGPDADGGPRNRSRRFFPFLQAADDVVLLGNCTPGTVLLDKTLVVGPATSPQAQTFLFHQPLVFIKCVKLISRNPGFNGQMRVVNGGAGSDFVLVELRSLAWFRAVWRLVVQ</sequence>
<dbReference type="AlphaFoldDB" id="A0AAV7XD51"/>
<feature type="signal peptide" evidence="1">
    <location>
        <begin position="1"/>
        <end position="20"/>
    </location>
</feature>
<evidence type="ECO:0000256" key="1">
    <source>
        <dbReference type="SAM" id="SignalP"/>
    </source>
</evidence>
<comment type="caution">
    <text evidence="2">The sequence shown here is derived from an EMBL/GenBank/DDBJ whole genome shotgun (WGS) entry which is preliminary data.</text>
</comment>
<dbReference type="Proteomes" id="UP001075354">
    <property type="component" value="Chromosome 13"/>
</dbReference>
<proteinExistence type="predicted"/>
<name>A0AAV7XD51_9NEOP</name>
<protein>
    <recommendedName>
        <fullName evidence="4">Secreted protein</fullName>
    </recommendedName>
</protein>
<keyword evidence="3" id="KW-1185">Reference proteome</keyword>
<accession>A0AAV7XD51</accession>
<organism evidence="2 3">
    <name type="scientific">Megalurothrips usitatus</name>
    <name type="common">bean blossom thrips</name>
    <dbReference type="NCBI Taxonomy" id="439358"/>
    <lineage>
        <taxon>Eukaryota</taxon>
        <taxon>Metazoa</taxon>
        <taxon>Ecdysozoa</taxon>
        <taxon>Arthropoda</taxon>
        <taxon>Hexapoda</taxon>
        <taxon>Insecta</taxon>
        <taxon>Pterygota</taxon>
        <taxon>Neoptera</taxon>
        <taxon>Paraneoptera</taxon>
        <taxon>Thysanoptera</taxon>
        <taxon>Terebrantia</taxon>
        <taxon>Thripoidea</taxon>
        <taxon>Thripidae</taxon>
        <taxon>Megalurothrips</taxon>
    </lineage>
</organism>
<evidence type="ECO:0000313" key="3">
    <source>
        <dbReference type="Proteomes" id="UP001075354"/>
    </source>
</evidence>
<feature type="chain" id="PRO_5043328185" description="Secreted protein" evidence="1">
    <location>
        <begin position="21"/>
        <end position="189"/>
    </location>
</feature>
<reference evidence="2" key="1">
    <citation type="submission" date="2022-12" db="EMBL/GenBank/DDBJ databases">
        <title>Chromosome-level genome assembly of the bean flower thrips Megalurothrips usitatus.</title>
        <authorList>
            <person name="Ma L."/>
            <person name="Liu Q."/>
            <person name="Li H."/>
            <person name="Cai W."/>
        </authorList>
    </citation>
    <scope>NUCLEOTIDE SEQUENCE</scope>
    <source>
        <strain evidence="2">Cailab_2022a</strain>
    </source>
</reference>
<gene>
    <name evidence="2" type="ORF">ONE63_003200</name>
</gene>
<keyword evidence="1" id="KW-0732">Signal</keyword>
<dbReference type="EMBL" id="JAPTSV010000013">
    <property type="protein sequence ID" value="KAJ1521541.1"/>
    <property type="molecule type" value="Genomic_DNA"/>
</dbReference>
<evidence type="ECO:0008006" key="4">
    <source>
        <dbReference type="Google" id="ProtNLM"/>
    </source>
</evidence>